<evidence type="ECO:0000313" key="2">
    <source>
        <dbReference type="EMBL" id="GAO40696.1"/>
    </source>
</evidence>
<comment type="caution">
    <text evidence="2">The sequence shown here is derived from an EMBL/GenBank/DDBJ whole genome shotgun (WGS) entry which is preliminary data.</text>
</comment>
<dbReference type="Proteomes" id="UP000033202">
    <property type="component" value="Unassembled WGS sequence"/>
</dbReference>
<name>A0A0E9MTD6_9SPHN</name>
<dbReference type="RefSeq" id="WP_046349481.1">
    <property type="nucleotide sequence ID" value="NZ_BBWU01000051.1"/>
</dbReference>
<evidence type="ECO:0000313" key="3">
    <source>
        <dbReference type="Proteomes" id="UP000033202"/>
    </source>
</evidence>
<gene>
    <name evidence="2" type="ORF">SCH01S_51_00270</name>
</gene>
<organism evidence="2 3">
    <name type="scientific">Sphingomonas changbaiensis NBRC 104936</name>
    <dbReference type="NCBI Taxonomy" id="1219043"/>
    <lineage>
        <taxon>Bacteria</taxon>
        <taxon>Pseudomonadati</taxon>
        <taxon>Pseudomonadota</taxon>
        <taxon>Alphaproteobacteria</taxon>
        <taxon>Sphingomonadales</taxon>
        <taxon>Sphingomonadaceae</taxon>
        <taxon>Sphingomonas</taxon>
    </lineage>
</organism>
<dbReference type="AlphaFoldDB" id="A0A0E9MTD6"/>
<dbReference type="STRING" id="1219043.SCH01S_51_00270"/>
<keyword evidence="3" id="KW-1185">Reference proteome</keyword>
<evidence type="ECO:0000256" key="1">
    <source>
        <dbReference type="SAM" id="SignalP"/>
    </source>
</evidence>
<dbReference type="NCBIfam" id="NF035944">
    <property type="entry name" value="PEPxxWA-CTERM"/>
    <property type="match status" value="1"/>
</dbReference>
<feature type="chain" id="PRO_5002430043" description="PEP-CTERM protein-sorting domain-containing protein" evidence="1">
    <location>
        <begin position="22"/>
        <end position="309"/>
    </location>
</feature>
<proteinExistence type="predicted"/>
<protein>
    <recommendedName>
        <fullName evidence="4">PEP-CTERM protein-sorting domain-containing protein</fullName>
    </recommendedName>
</protein>
<reference evidence="2 3" key="1">
    <citation type="submission" date="2015-04" db="EMBL/GenBank/DDBJ databases">
        <title>Whole genome shotgun sequence of Sphingomonas changbaiensis NBRC 104936.</title>
        <authorList>
            <person name="Katano-Makiyama Y."/>
            <person name="Hosoyama A."/>
            <person name="Hashimoto M."/>
            <person name="Noguchi M."/>
            <person name="Tsuchikane K."/>
            <person name="Ohji S."/>
            <person name="Yamazoe A."/>
            <person name="Ichikawa N."/>
            <person name="Kimura A."/>
            <person name="Fujita N."/>
        </authorList>
    </citation>
    <scope>NUCLEOTIDE SEQUENCE [LARGE SCALE GENOMIC DNA]</scope>
    <source>
        <strain evidence="2 3">NBRC 104936</strain>
    </source>
</reference>
<keyword evidence="1" id="KW-0732">Signal</keyword>
<dbReference type="EMBL" id="BBWU01000051">
    <property type="protein sequence ID" value="GAO40696.1"/>
    <property type="molecule type" value="Genomic_DNA"/>
</dbReference>
<accession>A0A0E9MTD6</accession>
<feature type="signal peptide" evidence="1">
    <location>
        <begin position="1"/>
        <end position="21"/>
    </location>
</feature>
<evidence type="ECO:0008006" key="4">
    <source>
        <dbReference type="Google" id="ProtNLM"/>
    </source>
</evidence>
<sequence length="309" mass="31626">MRWILLTGAAIAAAIPASAPAATGFYGVQTLASLRDCGGAGPTDECAGGRLRRPFATAGGLWQASAASGYVETRDIAQNGSFGEGRGELAGDGLNLPILHAVSSAATDARVNGSALGFASYNFTGAAPQQFSLKSTLTVDASNASPDNPLLPGGAFVSFYVGIFETGAFVRDYVDFSDRSINIGPVLDCGTDGLLAFGSAQPAAVGGAFNVSATTQSCAGGPLFLQPGHSYVVYGNLSMFTNRGGYLDALHTLTTELDPALGEQAIAELRSSLVSSVPEPAEWAMMIGGFGLLGGLARARRYRPLISLS</sequence>